<dbReference type="RefSeq" id="WP_129794712.1">
    <property type="nucleotide sequence ID" value="NZ_JAKNFB010000019.1"/>
</dbReference>
<sequence length="119" mass="14534">MRYHYEKPEIYLSMYGKVYFCDHPVYHCCTLFQIGEKGLAVIQQRFDEKMKSTWWGEVDPWITDDLYLHPCFKEYFDMRSGMATNGLYPTVTIRQIMWALKMKPIKKERWETVFDRRNI</sequence>
<gene>
    <name evidence="1" type="ORF">EAI93_02735</name>
</gene>
<dbReference type="EMBL" id="RCYR01000002">
    <property type="protein sequence ID" value="RYS81769.1"/>
    <property type="molecule type" value="Genomic_DNA"/>
</dbReference>
<name>A0A4Q5CAZ9_9FIRM</name>
<protein>
    <submittedName>
        <fullName evidence="1">Uncharacterized protein</fullName>
    </submittedName>
</protein>
<organism evidence="1 2">
    <name type="scientific">[Ruminococcus] torques</name>
    <dbReference type="NCBI Taxonomy" id="33039"/>
    <lineage>
        <taxon>Bacteria</taxon>
        <taxon>Bacillati</taxon>
        <taxon>Bacillota</taxon>
        <taxon>Clostridia</taxon>
        <taxon>Lachnospirales</taxon>
        <taxon>Lachnospiraceae</taxon>
        <taxon>Mediterraneibacter</taxon>
    </lineage>
</organism>
<evidence type="ECO:0000313" key="2">
    <source>
        <dbReference type="Proteomes" id="UP000292665"/>
    </source>
</evidence>
<dbReference type="Proteomes" id="UP000292665">
    <property type="component" value="Unassembled WGS sequence"/>
</dbReference>
<accession>A0A4Q5CAZ9</accession>
<dbReference type="AlphaFoldDB" id="A0A4Q5CAZ9"/>
<evidence type="ECO:0000313" key="1">
    <source>
        <dbReference type="EMBL" id="RYS81769.1"/>
    </source>
</evidence>
<proteinExistence type="predicted"/>
<comment type="caution">
    <text evidence="1">The sequence shown here is derived from an EMBL/GenBank/DDBJ whole genome shotgun (WGS) entry which is preliminary data.</text>
</comment>
<reference evidence="1 2" key="1">
    <citation type="journal article" date="2019" name="Science, e1252229">
        <title>Invertible promoters mediate bacterial phase variation, antibiotic resistance, and host adaptation in the gut.</title>
        <authorList>
            <person name="Jiang X."/>
            <person name="Hall A.B."/>
            <person name="Arthur T.D."/>
            <person name="Plichta D.R."/>
            <person name="Covington C.T."/>
            <person name="Poyet M."/>
            <person name="Crothers J."/>
            <person name="Moses P.L."/>
            <person name="Tolonen A.C."/>
            <person name="Vlamakis H."/>
            <person name="Alm E.J."/>
            <person name="Xavier R.J."/>
        </authorList>
    </citation>
    <scope>NUCLEOTIDE SEQUENCE [LARGE SCALE GENOMIC DNA]</scope>
    <source>
        <strain evidence="2">aa_0143</strain>
    </source>
</reference>